<dbReference type="Gene3D" id="3.30.565.10">
    <property type="entry name" value="Histidine kinase-like ATPase, C-terminal domain"/>
    <property type="match status" value="1"/>
</dbReference>
<feature type="domain" description="Histidine kinase/HSP90-like ATPase" evidence="2">
    <location>
        <begin position="51"/>
        <end position="178"/>
    </location>
</feature>
<keyword evidence="1" id="KW-0418">Kinase</keyword>
<evidence type="ECO:0000313" key="4">
    <source>
        <dbReference type="Proteomes" id="UP000295560"/>
    </source>
</evidence>
<proteinExistence type="predicted"/>
<dbReference type="PANTHER" id="PTHR35526:SF3">
    <property type="entry name" value="ANTI-SIGMA-F FACTOR RSBW"/>
    <property type="match status" value="1"/>
</dbReference>
<dbReference type="EMBL" id="SMFZ01000002">
    <property type="protein sequence ID" value="TCK21007.1"/>
    <property type="molecule type" value="Genomic_DNA"/>
</dbReference>
<dbReference type="Proteomes" id="UP000295560">
    <property type="component" value="Unassembled WGS sequence"/>
</dbReference>
<name>A0A4R1HFU3_PSEEN</name>
<organism evidence="3 4">
    <name type="scientific">Pseudonocardia endophytica</name>
    <dbReference type="NCBI Taxonomy" id="401976"/>
    <lineage>
        <taxon>Bacteria</taxon>
        <taxon>Bacillati</taxon>
        <taxon>Actinomycetota</taxon>
        <taxon>Actinomycetes</taxon>
        <taxon>Pseudonocardiales</taxon>
        <taxon>Pseudonocardiaceae</taxon>
        <taxon>Pseudonocardia</taxon>
    </lineage>
</organism>
<accession>A0A4R1HFU3</accession>
<keyword evidence="1" id="KW-0723">Serine/threonine-protein kinase</keyword>
<evidence type="ECO:0000259" key="2">
    <source>
        <dbReference type="Pfam" id="PF13581"/>
    </source>
</evidence>
<keyword evidence="4" id="KW-1185">Reference proteome</keyword>
<reference evidence="3 4" key="1">
    <citation type="submission" date="2019-03" db="EMBL/GenBank/DDBJ databases">
        <title>Sequencing the genomes of 1000 actinobacteria strains.</title>
        <authorList>
            <person name="Klenk H.-P."/>
        </authorList>
    </citation>
    <scope>NUCLEOTIDE SEQUENCE [LARGE SCALE GENOMIC DNA]</scope>
    <source>
        <strain evidence="3 4">DSM 44969</strain>
    </source>
</reference>
<gene>
    <name evidence="3" type="ORF">EV378_4981</name>
</gene>
<dbReference type="AlphaFoldDB" id="A0A4R1HFU3"/>
<evidence type="ECO:0000313" key="3">
    <source>
        <dbReference type="EMBL" id="TCK21007.1"/>
    </source>
</evidence>
<evidence type="ECO:0000256" key="1">
    <source>
        <dbReference type="ARBA" id="ARBA00022527"/>
    </source>
</evidence>
<dbReference type="InterPro" id="IPR036890">
    <property type="entry name" value="HATPase_C_sf"/>
</dbReference>
<sequence>MVPRTCSGTGAGDRIGTAGDGFLTRMRRGRIRNAPTGYAPAVSPVLDVELAAEPASAARSRRALSSWLASLCGLTALCDVGQDLVLAVNEAISNSVEHAYGGGPGTVRLRARVRTVVDAGSGTRGCGRLEVSVEIIDHGCWREPPSDPGFRGRGLMMAEASVDHMGIERTSAGTTVTMHRSLGCPSRQTVSA</sequence>
<dbReference type="InterPro" id="IPR050267">
    <property type="entry name" value="Anti-sigma-factor_SerPK"/>
</dbReference>
<dbReference type="GO" id="GO:0004674">
    <property type="term" value="F:protein serine/threonine kinase activity"/>
    <property type="evidence" value="ECO:0007669"/>
    <property type="project" value="UniProtKB-KW"/>
</dbReference>
<protein>
    <submittedName>
        <fullName evidence="3">Anti-sigma regulatory factor (Ser/Thr protein kinase)</fullName>
    </submittedName>
</protein>
<dbReference type="PANTHER" id="PTHR35526">
    <property type="entry name" value="ANTI-SIGMA-F FACTOR RSBW-RELATED"/>
    <property type="match status" value="1"/>
</dbReference>
<dbReference type="Pfam" id="PF13581">
    <property type="entry name" value="HATPase_c_2"/>
    <property type="match status" value="1"/>
</dbReference>
<dbReference type="InterPro" id="IPR003594">
    <property type="entry name" value="HATPase_dom"/>
</dbReference>
<keyword evidence="1" id="KW-0808">Transferase</keyword>
<comment type="caution">
    <text evidence="3">The sequence shown here is derived from an EMBL/GenBank/DDBJ whole genome shotgun (WGS) entry which is preliminary data.</text>
</comment>
<dbReference type="CDD" id="cd16936">
    <property type="entry name" value="HATPase_RsbW-like"/>
    <property type="match status" value="1"/>
</dbReference>
<dbReference type="SUPFAM" id="SSF55874">
    <property type="entry name" value="ATPase domain of HSP90 chaperone/DNA topoisomerase II/histidine kinase"/>
    <property type="match status" value="1"/>
</dbReference>